<name>A0ABT4S690_9ACTN</name>
<dbReference type="Proteomes" id="UP001144036">
    <property type="component" value="Unassembled WGS sequence"/>
</dbReference>
<evidence type="ECO:0000313" key="3">
    <source>
        <dbReference type="Proteomes" id="UP001144036"/>
    </source>
</evidence>
<evidence type="ECO:0000259" key="1">
    <source>
        <dbReference type="Pfam" id="PF11716"/>
    </source>
</evidence>
<dbReference type="RefSeq" id="WP_270153488.1">
    <property type="nucleotide sequence ID" value="NZ_JAPNNL010000010.1"/>
</dbReference>
<dbReference type="GO" id="GO:0016853">
    <property type="term" value="F:isomerase activity"/>
    <property type="evidence" value="ECO:0007669"/>
    <property type="project" value="UniProtKB-KW"/>
</dbReference>
<reference evidence="2" key="1">
    <citation type="submission" date="2022-11" db="EMBL/GenBank/DDBJ databases">
        <title>Nonomuraea corallina sp. nov., a new species of the genus Nonomuraea isolated from sea side sediment in Thai sea.</title>
        <authorList>
            <person name="Ngamcharungchit C."/>
            <person name="Matsumoto A."/>
            <person name="Suriyachadkun C."/>
            <person name="Panbangred W."/>
            <person name="Inahashi Y."/>
            <person name="Intra B."/>
        </authorList>
    </citation>
    <scope>NUCLEOTIDE SEQUENCE</scope>
    <source>
        <strain evidence="2">MCN248</strain>
    </source>
</reference>
<proteinExistence type="predicted"/>
<evidence type="ECO:0000313" key="2">
    <source>
        <dbReference type="EMBL" id="MDA0632709.1"/>
    </source>
</evidence>
<dbReference type="SUPFAM" id="SSF109854">
    <property type="entry name" value="DinB/YfiT-like putative metalloenzymes"/>
    <property type="match status" value="1"/>
</dbReference>
<keyword evidence="3" id="KW-1185">Reference proteome</keyword>
<dbReference type="InterPro" id="IPR024344">
    <property type="entry name" value="MDMPI_metal-binding"/>
</dbReference>
<protein>
    <submittedName>
        <fullName evidence="2">Maleylpyruvate isomerase N-terminal domain-containing protein</fullName>
    </submittedName>
</protein>
<gene>
    <name evidence="2" type="ORF">OUY22_04715</name>
</gene>
<dbReference type="Pfam" id="PF11716">
    <property type="entry name" value="MDMPI_N"/>
    <property type="match status" value="1"/>
</dbReference>
<dbReference type="EMBL" id="JAPNNL010000010">
    <property type="protein sequence ID" value="MDA0632709.1"/>
    <property type="molecule type" value="Genomic_DNA"/>
</dbReference>
<comment type="caution">
    <text evidence="2">The sequence shown here is derived from an EMBL/GenBank/DDBJ whole genome shotgun (WGS) entry which is preliminary data.</text>
</comment>
<sequence>MEIRRSYLTAAESAVALLRDPSVAAAWAKPSALIEFSVAGLAGHLANQFVRVDGLLKSADEAAGEPVTLLEHYSRSPWVQAGLDHESNVSIRRGGEQVAADGPTALADRAAELLESQRRALPAQPSGRVVHLPWAGWSLTLDDFLLTRVTELVVHSDDLAASVGVPTPELPADVVDPVVDLLARLAVRRHGATAVIRTLSRAERSPATISAF</sequence>
<dbReference type="Gene3D" id="1.20.120.450">
    <property type="entry name" value="dinb family like domain"/>
    <property type="match status" value="1"/>
</dbReference>
<keyword evidence="2" id="KW-0413">Isomerase</keyword>
<feature type="domain" description="Mycothiol-dependent maleylpyruvate isomerase metal-binding" evidence="1">
    <location>
        <begin position="11"/>
        <end position="160"/>
    </location>
</feature>
<accession>A0ABT4S690</accession>
<dbReference type="InterPro" id="IPR034660">
    <property type="entry name" value="DinB/YfiT-like"/>
</dbReference>
<organism evidence="2 3">
    <name type="scientific">Nonomuraea corallina</name>
    <dbReference type="NCBI Taxonomy" id="2989783"/>
    <lineage>
        <taxon>Bacteria</taxon>
        <taxon>Bacillati</taxon>
        <taxon>Actinomycetota</taxon>
        <taxon>Actinomycetes</taxon>
        <taxon>Streptosporangiales</taxon>
        <taxon>Streptosporangiaceae</taxon>
        <taxon>Nonomuraea</taxon>
    </lineage>
</organism>